<proteinExistence type="predicted"/>
<accession>A0AA40BLT5</accession>
<dbReference type="GO" id="GO:0046872">
    <property type="term" value="F:metal ion binding"/>
    <property type="evidence" value="ECO:0007669"/>
    <property type="project" value="UniProtKB-KW"/>
</dbReference>
<reference evidence="6" key="1">
    <citation type="submission" date="2023-06" db="EMBL/GenBank/DDBJ databases">
        <title>Genome-scale phylogeny and comparative genomics of the fungal order Sordariales.</title>
        <authorList>
            <consortium name="Lawrence Berkeley National Laboratory"/>
            <person name="Hensen N."/>
            <person name="Bonometti L."/>
            <person name="Westerberg I."/>
            <person name="Brannstrom I.O."/>
            <person name="Guillou S."/>
            <person name="Cros-Aarteil S."/>
            <person name="Calhoun S."/>
            <person name="Haridas S."/>
            <person name="Kuo A."/>
            <person name="Mondo S."/>
            <person name="Pangilinan J."/>
            <person name="Riley R."/>
            <person name="Labutti K."/>
            <person name="Andreopoulos B."/>
            <person name="Lipzen A."/>
            <person name="Chen C."/>
            <person name="Yanf M."/>
            <person name="Daum C."/>
            <person name="Ng V."/>
            <person name="Clum A."/>
            <person name="Steindorff A."/>
            <person name="Ohm R."/>
            <person name="Martin F."/>
            <person name="Silar P."/>
            <person name="Natvig D."/>
            <person name="Lalanne C."/>
            <person name="Gautier V."/>
            <person name="Ament-Velasquez S.L."/>
            <person name="Kruys A."/>
            <person name="Hutchinson M.I."/>
            <person name="Powell A.J."/>
            <person name="Barry K."/>
            <person name="Miller A.N."/>
            <person name="Grigoriev I.V."/>
            <person name="Debuchy R."/>
            <person name="Gladieux P."/>
            <person name="Thoren M.H."/>
            <person name="Johannesson H."/>
        </authorList>
    </citation>
    <scope>NUCLEOTIDE SEQUENCE</scope>
    <source>
        <strain evidence="6">CBS 540.89</strain>
    </source>
</reference>
<dbReference type="PROSITE" id="PS00497">
    <property type="entry name" value="TYROSINASE_1"/>
    <property type="match status" value="1"/>
</dbReference>
<dbReference type="EMBL" id="JAUKTV010000006">
    <property type="protein sequence ID" value="KAK0736587.1"/>
    <property type="molecule type" value="Genomic_DNA"/>
</dbReference>
<dbReference type="GO" id="GO:0016491">
    <property type="term" value="F:oxidoreductase activity"/>
    <property type="evidence" value="ECO:0007669"/>
    <property type="project" value="UniProtKB-KW"/>
</dbReference>
<keyword evidence="2" id="KW-0560">Oxidoreductase</keyword>
<evidence type="ECO:0000313" key="7">
    <source>
        <dbReference type="Proteomes" id="UP001172159"/>
    </source>
</evidence>
<dbReference type="Gene3D" id="1.10.1280.10">
    <property type="entry name" value="Di-copper center containing domain from catechol oxidase"/>
    <property type="match status" value="1"/>
</dbReference>
<dbReference type="AlphaFoldDB" id="A0AA40BLT5"/>
<comment type="caution">
    <text evidence="6">The sequence shown here is derived from an EMBL/GenBank/DDBJ whole genome shotgun (WGS) entry which is preliminary data.</text>
</comment>
<dbReference type="InterPro" id="IPR008922">
    <property type="entry name" value="Di-copper_centre_dom_sf"/>
</dbReference>
<dbReference type="Proteomes" id="UP001172159">
    <property type="component" value="Unassembled WGS sequence"/>
</dbReference>
<dbReference type="PANTHER" id="PTHR11474:SF125">
    <property type="entry name" value="N-ACETYL-6-HYDROXYTRYPTOPHAN OXIDASE IVOB-RELATED"/>
    <property type="match status" value="1"/>
</dbReference>
<dbReference type="PANTHER" id="PTHR11474">
    <property type="entry name" value="TYROSINASE FAMILY MEMBER"/>
    <property type="match status" value="1"/>
</dbReference>
<dbReference type="SUPFAM" id="SSF48056">
    <property type="entry name" value="Di-copper centre-containing domain"/>
    <property type="match status" value="1"/>
</dbReference>
<protein>
    <recommendedName>
        <fullName evidence="4 5">Tyrosinase copper-binding domain-containing protein</fullName>
    </recommendedName>
</protein>
<feature type="signal peptide" evidence="3">
    <location>
        <begin position="1"/>
        <end position="17"/>
    </location>
</feature>
<dbReference type="InterPro" id="IPR050316">
    <property type="entry name" value="Tyrosinase/Hemocyanin"/>
</dbReference>
<feature type="domain" description="Tyrosinase copper-binding" evidence="4">
    <location>
        <begin position="119"/>
        <end position="136"/>
    </location>
</feature>
<feature type="chain" id="PRO_5041405799" description="Tyrosinase copper-binding domain-containing protein" evidence="3">
    <location>
        <begin position="18"/>
        <end position="395"/>
    </location>
</feature>
<dbReference type="PROSITE" id="PS00498">
    <property type="entry name" value="TYROSINASE_2"/>
    <property type="match status" value="1"/>
</dbReference>
<evidence type="ECO:0000259" key="5">
    <source>
        <dbReference type="PROSITE" id="PS00498"/>
    </source>
</evidence>
<keyword evidence="3" id="KW-0732">Signal</keyword>
<organism evidence="6 7">
    <name type="scientific">Apiosordaria backusii</name>
    <dbReference type="NCBI Taxonomy" id="314023"/>
    <lineage>
        <taxon>Eukaryota</taxon>
        <taxon>Fungi</taxon>
        <taxon>Dikarya</taxon>
        <taxon>Ascomycota</taxon>
        <taxon>Pezizomycotina</taxon>
        <taxon>Sordariomycetes</taxon>
        <taxon>Sordariomycetidae</taxon>
        <taxon>Sordariales</taxon>
        <taxon>Lasiosphaeriaceae</taxon>
        <taxon>Apiosordaria</taxon>
    </lineage>
</organism>
<keyword evidence="7" id="KW-1185">Reference proteome</keyword>
<evidence type="ECO:0000259" key="4">
    <source>
        <dbReference type="PROSITE" id="PS00497"/>
    </source>
</evidence>
<dbReference type="Pfam" id="PF00264">
    <property type="entry name" value="Tyrosinase"/>
    <property type="match status" value="1"/>
</dbReference>
<sequence>MMQLLSTLLLASGLATATPLNIPNFAQAAIDSGLALKGLNALATLSALTRSGGTCTQNKIKYRREWRTLTKPDRRKFIAAVKCLQGKPSVLPKDGTVPGAITLWDDLAYAHAWRTFFVHMSATFLVWHRYFLFTYESLLETECGWTQGLPYWEWGLDEHDMRGSPLFDGSDTSIGSDGVFIPGRPDFILDIFGGPDPEPVRVVFPPGTGGGCIERGPFSDTVVRIGPFPLDGTPWTNETGYGNNPRCLDRDLNTNPIKRWSTFRNSTELILNYDNIREFQGFLEGDPRVTTEKPIGIHGGGHWAVGGITRDPIISPYDPAFYFHHNQLDRIYWIWQNLDFDNRKDVFGTGTWGNFPPSPNVTVEDFIDVLPHKPAIKIKDSMNTVSGAPFCYVYV</sequence>
<keyword evidence="1" id="KW-0479">Metal-binding</keyword>
<dbReference type="PRINTS" id="PR00092">
    <property type="entry name" value="TYROSINASE"/>
</dbReference>
<name>A0AA40BLT5_9PEZI</name>
<feature type="domain" description="Tyrosinase copper-binding" evidence="5">
    <location>
        <begin position="318"/>
        <end position="329"/>
    </location>
</feature>
<gene>
    <name evidence="6" type="ORF">B0T21DRAFT_367226</name>
</gene>
<evidence type="ECO:0000256" key="1">
    <source>
        <dbReference type="ARBA" id="ARBA00022723"/>
    </source>
</evidence>
<dbReference type="InterPro" id="IPR002227">
    <property type="entry name" value="Tyrosinase_Cu-bd"/>
</dbReference>
<evidence type="ECO:0000313" key="6">
    <source>
        <dbReference type="EMBL" id="KAK0736587.1"/>
    </source>
</evidence>
<evidence type="ECO:0000256" key="3">
    <source>
        <dbReference type="SAM" id="SignalP"/>
    </source>
</evidence>
<evidence type="ECO:0000256" key="2">
    <source>
        <dbReference type="ARBA" id="ARBA00023002"/>
    </source>
</evidence>